<gene>
    <name evidence="5" type="ORF">CRU90_09285</name>
</gene>
<dbReference type="Proteomes" id="UP000290870">
    <property type="component" value="Unassembled WGS sequence"/>
</dbReference>
<organism evidence="5 6">
    <name type="scientific">Arcobacter cloacae</name>
    <dbReference type="NCBI Taxonomy" id="1054034"/>
    <lineage>
        <taxon>Bacteria</taxon>
        <taxon>Pseudomonadati</taxon>
        <taxon>Campylobacterota</taxon>
        <taxon>Epsilonproteobacteria</taxon>
        <taxon>Campylobacterales</taxon>
        <taxon>Arcobacteraceae</taxon>
        <taxon>Arcobacter</taxon>
    </lineage>
</organism>
<dbReference type="PROSITE" id="PS50987">
    <property type="entry name" value="HTH_ARSR_2"/>
    <property type="match status" value="1"/>
</dbReference>
<keyword evidence="1" id="KW-0805">Transcription regulation</keyword>
<reference evidence="5 6" key="1">
    <citation type="submission" date="2017-10" db="EMBL/GenBank/DDBJ databases">
        <title>Genomics of the genus Arcobacter.</title>
        <authorList>
            <person name="Perez-Cataluna A."/>
            <person name="Figueras M.J."/>
        </authorList>
    </citation>
    <scope>NUCLEOTIDE SEQUENCE [LARGE SCALE GENOMIC DNA]</scope>
    <source>
        <strain evidence="5 6">F26</strain>
    </source>
</reference>
<dbReference type="InterPro" id="IPR036390">
    <property type="entry name" value="WH_DNA-bd_sf"/>
</dbReference>
<dbReference type="AlphaFoldDB" id="A0A4Q0ZCE8"/>
<evidence type="ECO:0000256" key="3">
    <source>
        <dbReference type="ARBA" id="ARBA00023163"/>
    </source>
</evidence>
<comment type="caution">
    <text evidence="5">The sequence shown here is derived from an EMBL/GenBank/DDBJ whole genome shotgun (WGS) entry which is preliminary data.</text>
</comment>
<dbReference type="SMART" id="SM00418">
    <property type="entry name" value="HTH_ARSR"/>
    <property type="match status" value="1"/>
</dbReference>
<dbReference type="SUPFAM" id="SSF46785">
    <property type="entry name" value="Winged helix' DNA-binding domain"/>
    <property type="match status" value="1"/>
</dbReference>
<dbReference type="InterPro" id="IPR011991">
    <property type="entry name" value="ArsR-like_HTH"/>
</dbReference>
<dbReference type="GO" id="GO:0003700">
    <property type="term" value="F:DNA-binding transcription factor activity"/>
    <property type="evidence" value="ECO:0007669"/>
    <property type="project" value="InterPro"/>
</dbReference>
<sequence>MSEECYRESSNISEVEKAKSFISDNHLQIEKESEKLALLSNSVRLKIVLLLKNFNKLCVCDIGEILEVNQSAISQHLRKLKDGGILNKSREGLTIYYFIDEVNNPDLIGLLEKIFLFKE</sequence>
<evidence type="ECO:0000259" key="4">
    <source>
        <dbReference type="PROSITE" id="PS50987"/>
    </source>
</evidence>
<dbReference type="InterPro" id="IPR036388">
    <property type="entry name" value="WH-like_DNA-bd_sf"/>
</dbReference>
<dbReference type="OrthoDB" id="9800238at2"/>
<dbReference type="PANTHER" id="PTHR33154:SF18">
    <property type="entry name" value="ARSENICAL RESISTANCE OPERON REPRESSOR"/>
    <property type="match status" value="1"/>
</dbReference>
<dbReference type="RefSeq" id="WP_128987012.1">
    <property type="nucleotide sequence ID" value="NZ_PDJZ01000010.1"/>
</dbReference>
<protein>
    <submittedName>
        <fullName evidence="5">Transcriptional regulator</fullName>
    </submittedName>
</protein>
<evidence type="ECO:0000313" key="6">
    <source>
        <dbReference type="Proteomes" id="UP000290870"/>
    </source>
</evidence>
<dbReference type="CDD" id="cd00090">
    <property type="entry name" value="HTH_ARSR"/>
    <property type="match status" value="1"/>
</dbReference>
<evidence type="ECO:0000256" key="1">
    <source>
        <dbReference type="ARBA" id="ARBA00023015"/>
    </source>
</evidence>
<dbReference type="InterPro" id="IPR001845">
    <property type="entry name" value="HTH_ArsR_DNA-bd_dom"/>
</dbReference>
<dbReference type="InterPro" id="IPR051081">
    <property type="entry name" value="HTH_MetalResp_TranReg"/>
</dbReference>
<accession>A0A4Q0ZCE8</accession>
<dbReference type="NCBIfam" id="NF033788">
    <property type="entry name" value="HTH_metalloreg"/>
    <property type="match status" value="1"/>
</dbReference>
<evidence type="ECO:0000256" key="2">
    <source>
        <dbReference type="ARBA" id="ARBA00023125"/>
    </source>
</evidence>
<feature type="domain" description="HTH arsR-type" evidence="4">
    <location>
        <begin position="24"/>
        <end position="119"/>
    </location>
</feature>
<name>A0A4Q0ZCE8_9BACT</name>
<dbReference type="PANTHER" id="PTHR33154">
    <property type="entry name" value="TRANSCRIPTIONAL REGULATOR, ARSR FAMILY"/>
    <property type="match status" value="1"/>
</dbReference>
<dbReference type="Gene3D" id="1.10.10.10">
    <property type="entry name" value="Winged helix-like DNA-binding domain superfamily/Winged helix DNA-binding domain"/>
    <property type="match status" value="1"/>
</dbReference>
<dbReference type="PRINTS" id="PR00778">
    <property type="entry name" value="HTHARSR"/>
</dbReference>
<dbReference type="GO" id="GO:0003677">
    <property type="term" value="F:DNA binding"/>
    <property type="evidence" value="ECO:0007669"/>
    <property type="project" value="UniProtKB-KW"/>
</dbReference>
<dbReference type="EMBL" id="PDJZ01000010">
    <property type="protein sequence ID" value="RXJ83572.1"/>
    <property type="molecule type" value="Genomic_DNA"/>
</dbReference>
<keyword evidence="2" id="KW-0238">DNA-binding</keyword>
<evidence type="ECO:0000313" key="5">
    <source>
        <dbReference type="EMBL" id="RXJ83572.1"/>
    </source>
</evidence>
<keyword evidence="3" id="KW-0804">Transcription</keyword>
<dbReference type="Pfam" id="PF01022">
    <property type="entry name" value="HTH_5"/>
    <property type="match status" value="1"/>
</dbReference>
<proteinExistence type="predicted"/>